<dbReference type="InterPro" id="IPR036412">
    <property type="entry name" value="HAD-like_sf"/>
</dbReference>
<dbReference type="GO" id="GO:0008551">
    <property type="term" value="F:P-type cadmium transporter activity"/>
    <property type="evidence" value="ECO:0007669"/>
    <property type="project" value="UniProtKB-EC"/>
</dbReference>
<feature type="transmembrane region" description="Helical" evidence="13">
    <location>
        <begin position="683"/>
        <end position="705"/>
    </location>
</feature>
<evidence type="ECO:0000313" key="17">
    <source>
        <dbReference type="Proteomes" id="UP001222027"/>
    </source>
</evidence>
<evidence type="ECO:0000256" key="1">
    <source>
        <dbReference type="ARBA" id="ARBA00004141"/>
    </source>
</evidence>
<dbReference type="PROSITE" id="PS00154">
    <property type="entry name" value="ATPASE_E1_E2"/>
    <property type="match status" value="1"/>
</dbReference>
<evidence type="ECO:0000256" key="11">
    <source>
        <dbReference type="ARBA" id="ARBA00047308"/>
    </source>
</evidence>
<keyword evidence="7 13" id="KW-0067">ATP-binding</keyword>
<feature type="region of interest" description="Disordered" evidence="14">
    <location>
        <begin position="754"/>
        <end position="784"/>
    </location>
</feature>
<comment type="catalytic activity">
    <reaction evidence="11">
        <text>Zn(2+)(in) + ATP + H2O = Zn(2+)(out) + ADP + phosphate + H(+)</text>
        <dbReference type="Rhea" id="RHEA:20621"/>
        <dbReference type="ChEBI" id="CHEBI:15377"/>
        <dbReference type="ChEBI" id="CHEBI:15378"/>
        <dbReference type="ChEBI" id="CHEBI:29105"/>
        <dbReference type="ChEBI" id="CHEBI:30616"/>
        <dbReference type="ChEBI" id="CHEBI:43474"/>
        <dbReference type="ChEBI" id="CHEBI:456216"/>
        <dbReference type="EC" id="7.2.2.12"/>
    </reaction>
</comment>
<dbReference type="CDD" id="cd02079">
    <property type="entry name" value="P-type_ATPase_HM"/>
    <property type="match status" value="1"/>
</dbReference>
<dbReference type="InterPro" id="IPR008250">
    <property type="entry name" value="ATPase_P-typ_transduc_dom_A_sf"/>
</dbReference>
<dbReference type="SFLD" id="SFLDF00027">
    <property type="entry name" value="p-type_atpase"/>
    <property type="match status" value="1"/>
</dbReference>
<name>A0AAV8RQT9_ENSVE</name>
<dbReference type="FunFam" id="3.40.1110.10:FF:000043">
    <property type="entry name" value="Putative cadmium/zinc-transporting ATPase 3"/>
    <property type="match status" value="1"/>
</dbReference>
<reference evidence="16 17" key="1">
    <citation type="submission" date="2022-12" db="EMBL/GenBank/DDBJ databases">
        <title>Chromosome-scale assembly of the Ensete ventricosum genome.</title>
        <authorList>
            <person name="Dussert Y."/>
            <person name="Stocks J."/>
            <person name="Wendawek A."/>
            <person name="Woldeyes F."/>
            <person name="Nichols R.A."/>
            <person name="Borrell J.S."/>
        </authorList>
    </citation>
    <scope>NUCLEOTIDE SEQUENCE [LARGE SCALE GENOMIC DNA]</scope>
    <source>
        <strain evidence="17">cv. Maze</strain>
        <tissue evidence="16">Seeds</tissue>
    </source>
</reference>
<dbReference type="Pfam" id="PF00122">
    <property type="entry name" value="E1-E2_ATPase"/>
    <property type="match status" value="1"/>
</dbReference>
<keyword evidence="17" id="KW-1185">Reference proteome</keyword>
<dbReference type="GO" id="GO:0046872">
    <property type="term" value="F:metal ion binding"/>
    <property type="evidence" value="ECO:0007669"/>
    <property type="project" value="UniProtKB-KW"/>
</dbReference>
<evidence type="ECO:0000256" key="3">
    <source>
        <dbReference type="ARBA" id="ARBA00022539"/>
    </source>
</evidence>
<proteinExistence type="inferred from homology"/>
<accession>A0AAV8RQT9</accession>
<dbReference type="PANTHER" id="PTHR48085">
    <property type="entry name" value="CADMIUM/ZINC-TRANSPORTING ATPASE HMA2-RELATED"/>
    <property type="match status" value="1"/>
</dbReference>
<dbReference type="FunFam" id="2.70.150.10:FF:000002">
    <property type="entry name" value="Copper-transporting ATPase 1, putative"/>
    <property type="match status" value="1"/>
</dbReference>
<feature type="compositionally biased region" description="Basic and acidic residues" evidence="14">
    <location>
        <begin position="765"/>
        <end position="782"/>
    </location>
</feature>
<keyword evidence="9 13" id="KW-1133">Transmembrane helix</keyword>
<evidence type="ECO:0000256" key="10">
    <source>
        <dbReference type="ARBA" id="ARBA00023136"/>
    </source>
</evidence>
<dbReference type="InterPro" id="IPR006121">
    <property type="entry name" value="HMA_dom"/>
</dbReference>
<evidence type="ECO:0000256" key="5">
    <source>
        <dbReference type="ARBA" id="ARBA00022723"/>
    </source>
</evidence>
<dbReference type="EMBL" id="JAQQAF010000002">
    <property type="protein sequence ID" value="KAJ8504454.1"/>
    <property type="molecule type" value="Genomic_DNA"/>
</dbReference>
<dbReference type="InterPro" id="IPR023214">
    <property type="entry name" value="HAD_sf"/>
</dbReference>
<dbReference type="PRINTS" id="PR00119">
    <property type="entry name" value="CATATPASE"/>
</dbReference>
<dbReference type="GO" id="GO:0005524">
    <property type="term" value="F:ATP binding"/>
    <property type="evidence" value="ECO:0007669"/>
    <property type="project" value="UniProtKB-UniRule"/>
</dbReference>
<dbReference type="InterPro" id="IPR018303">
    <property type="entry name" value="ATPase_P-typ_P_site"/>
</dbReference>
<evidence type="ECO:0000256" key="4">
    <source>
        <dbReference type="ARBA" id="ARBA00022692"/>
    </source>
</evidence>
<sequence>MRKNSNGCNGGQLQGGFALHSLGVKRKILKMEEQGSPKRSKEVRHQKSYFEVLGLCCPSEVPLIENILSSLDGIQKVSVIVPSKMVIVIHDNLMISQLQIVKALNQARLEATVRAYGTDAIVKKWPSPYILASGLLLSASMFKYFFHPLKWLAIVAVAAGLPPIVLRSVAAIRTCTLDTNILLLVAVGGAVALEDYTEAGFIVLLFAVATWLESIASLKATAGMSTLMRMAPQKAILAETGEVVDAQDVKINTILAVKAGEVIPIDGVVVEGQSEVDESSLTGESFPVVKQPQSPVWAGTLNIDGYISVRTTALAEQSAVARMARLVEEAQNRRSKTQTLIDSCAKYYTPAVVTIASGVAVVPTLMRVPDTKRWFRLALVLLVSACPCALVLSTPVATFCALLRAARAGLFIKGGDVLENLAGITVVAFDKTGTLTKGEFTVMDFRSISSNVSLHTLLYWVSSIESKSSHPMASALVDYAKSNSIKPKPENVREFHIYPAEGIHGEIDGKNIYIGNKRIASRAACKTVPNMEEEGMEGINYGYIFLDMIPIGIFTLSDTCRAGAAQALKSLKSLGIKCAMLTGDSNEAAIHAQNQLGHAIEIIHAELLPEDKVRLVGDLKAGEGSVAMIGDGMNDAPSLAMADVGISMGISGSAVAKETSHITLMSNDISKVPKAIRLARKTYFTIIQNIFFSVITKVAVLAFAFAGHPLLWAAVLADVGTCLVVILNSMMLLRSKDKNKNHCARHEHKLLGSHEQSQGCKHGHSCHEHEKGEKEKRHEKCMNQDSQIESSTAAHCCHESVADKANAKQEHSISITDGKVEHGDGLLKENTSKNVACSHKPDMRESCCESHVICSSSKFCRGTDKEKHGECCITHRHVCGKEQQGCSSSSSQGTIERRMINGCCNSYRKRCGKKDSCCANGNVLLLPEIILE</sequence>
<protein>
    <recommendedName>
        <fullName evidence="15">HMA domain-containing protein</fullName>
    </recommendedName>
</protein>
<gene>
    <name evidence="16" type="ORF">OPV22_005340</name>
</gene>
<organism evidence="16 17">
    <name type="scientific">Ensete ventricosum</name>
    <name type="common">Abyssinian banana</name>
    <name type="synonym">Musa ensete</name>
    <dbReference type="NCBI Taxonomy" id="4639"/>
    <lineage>
        <taxon>Eukaryota</taxon>
        <taxon>Viridiplantae</taxon>
        <taxon>Streptophyta</taxon>
        <taxon>Embryophyta</taxon>
        <taxon>Tracheophyta</taxon>
        <taxon>Spermatophyta</taxon>
        <taxon>Magnoliopsida</taxon>
        <taxon>Liliopsida</taxon>
        <taxon>Zingiberales</taxon>
        <taxon>Musaceae</taxon>
        <taxon>Ensete</taxon>
    </lineage>
</organism>
<feature type="transmembrane region" description="Helical" evidence="13">
    <location>
        <begin position="378"/>
        <end position="403"/>
    </location>
</feature>
<dbReference type="SUPFAM" id="SSF81665">
    <property type="entry name" value="Calcium ATPase, transmembrane domain M"/>
    <property type="match status" value="1"/>
</dbReference>
<evidence type="ECO:0000259" key="15">
    <source>
        <dbReference type="PROSITE" id="PS50846"/>
    </source>
</evidence>
<keyword evidence="5 13" id="KW-0479">Metal-binding</keyword>
<dbReference type="Proteomes" id="UP001222027">
    <property type="component" value="Unassembled WGS sequence"/>
</dbReference>
<comment type="similarity">
    <text evidence="2 13">Belongs to the cation transport ATPase (P-type) (TC 3.A.3) family. Type IB subfamily.</text>
</comment>
<evidence type="ECO:0000256" key="9">
    <source>
        <dbReference type="ARBA" id="ARBA00022989"/>
    </source>
</evidence>
<dbReference type="NCBIfam" id="TIGR01525">
    <property type="entry name" value="ATPase-IB_hvy"/>
    <property type="match status" value="1"/>
</dbReference>
<dbReference type="GO" id="GO:0016463">
    <property type="term" value="F:P-type zinc transporter activity"/>
    <property type="evidence" value="ECO:0007669"/>
    <property type="project" value="UniProtKB-EC"/>
</dbReference>
<dbReference type="InterPro" id="IPR051014">
    <property type="entry name" value="Cation_Transport_ATPase_IB"/>
</dbReference>
<dbReference type="GO" id="GO:0016887">
    <property type="term" value="F:ATP hydrolysis activity"/>
    <property type="evidence" value="ECO:0007669"/>
    <property type="project" value="InterPro"/>
</dbReference>
<dbReference type="SUPFAM" id="SSF56784">
    <property type="entry name" value="HAD-like"/>
    <property type="match status" value="1"/>
</dbReference>
<dbReference type="NCBIfam" id="TIGR01494">
    <property type="entry name" value="ATPase_P-type"/>
    <property type="match status" value="1"/>
</dbReference>
<dbReference type="PROSITE" id="PS01229">
    <property type="entry name" value="COF_2"/>
    <property type="match status" value="1"/>
</dbReference>
<feature type="transmembrane region" description="Helical" evidence="13">
    <location>
        <begin position="152"/>
        <end position="170"/>
    </location>
</feature>
<evidence type="ECO:0000256" key="14">
    <source>
        <dbReference type="SAM" id="MobiDB-lite"/>
    </source>
</evidence>
<dbReference type="AlphaFoldDB" id="A0AAV8RQT9"/>
<comment type="caution">
    <text evidence="16">The sequence shown here is derived from an EMBL/GenBank/DDBJ whole genome shotgun (WGS) entry which is preliminary data.</text>
</comment>
<feature type="transmembrane region" description="Helical" evidence="13">
    <location>
        <begin position="347"/>
        <end position="366"/>
    </location>
</feature>
<dbReference type="InterPro" id="IPR059000">
    <property type="entry name" value="ATPase_P-type_domA"/>
</dbReference>
<comment type="catalytic activity">
    <reaction evidence="12">
        <text>Cd(2+)(in) + ATP + H2O = Cd(2+)(out) + ADP + phosphate + H(+)</text>
        <dbReference type="Rhea" id="RHEA:12132"/>
        <dbReference type="ChEBI" id="CHEBI:15377"/>
        <dbReference type="ChEBI" id="CHEBI:15378"/>
        <dbReference type="ChEBI" id="CHEBI:30616"/>
        <dbReference type="ChEBI" id="CHEBI:43474"/>
        <dbReference type="ChEBI" id="CHEBI:48775"/>
        <dbReference type="ChEBI" id="CHEBI:456216"/>
        <dbReference type="EC" id="7.2.2.21"/>
    </reaction>
</comment>
<dbReference type="SFLD" id="SFLDG00002">
    <property type="entry name" value="C1.7:_P-type_atpase_like"/>
    <property type="match status" value="1"/>
</dbReference>
<dbReference type="InterPro" id="IPR036163">
    <property type="entry name" value="HMA_dom_sf"/>
</dbReference>
<feature type="transmembrane region" description="Helical" evidence="13">
    <location>
        <begin position="199"/>
        <end position="220"/>
    </location>
</feature>
<dbReference type="Gene3D" id="2.70.150.10">
    <property type="entry name" value="Calcium-transporting ATPase, cytoplasmic transduction domain A"/>
    <property type="match status" value="1"/>
</dbReference>
<dbReference type="PROSITE" id="PS50846">
    <property type="entry name" value="HMA_2"/>
    <property type="match status" value="1"/>
</dbReference>
<keyword evidence="3" id="KW-0104">Cadmium</keyword>
<dbReference type="GO" id="GO:0016020">
    <property type="term" value="C:membrane"/>
    <property type="evidence" value="ECO:0007669"/>
    <property type="project" value="UniProtKB-SubCell"/>
</dbReference>
<dbReference type="InterPro" id="IPR027256">
    <property type="entry name" value="P-typ_ATPase_IB"/>
</dbReference>
<evidence type="ECO:0000256" key="7">
    <source>
        <dbReference type="ARBA" id="ARBA00022840"/>
    </source>
</evidence>
<feature type="transmembrane region" description="Helical" evidence="13">
    <location>
        <begin position="711"/>
        <end position="733"/>
    </location>
</feature>
<evidence type="ECO:0000256" key="6">
    <source>
        <dbReference type="ARBA" id="ARBA00022741"/>
    </source>
</evidence>
<keyword evidence="4 13" id="KW-0812">Transmembrane</keyword>
<keyword evidence="8" id="KW-1278">Translocase</keyword>
<dbReference type="InterPro" id="IPR023299">
    <property type="entry name" value="ATPase_P-typ_cyto_dom_N"/>
</dbReference>
<dbReference type="InterPro" id="IPR001757">
    <property type="entry name" value="P_typ_ATPase"/>
</dbReference>
<dbReference type="InterPro" id="IPR023298">
    <property type="entry name" value="ATPase_P-typ_TM_dom_sf"/>
</dbReference>
<dbReference type="SUPFAM" id="SSF81653">
    <property type="entry name" value="Calcium ATPase, transduction domain A"/>
    <property type="match status" value="1"/>
</dbReference>
<keyword evidence="6 13" id="KW-0547">Nucleotide-binding</keyword>
<dbReference type="PANTHER" id="PTHR48085:SF5">
    <property type="entry name" value="CADMIUM_ZINC-TRANSPORTING ATPASE HMA4-RELATED"/>
    <property type="match status" value="1"/>
</dbReference>
<evidence type="ECO:0000256" key="2">
    <source>
        <dbReference type="ARBA" id="ARBA00006024"/>
    </source>
</evidence>
<comment type="subcellular location">
    <subcellularLocation>
        <location evidence="1">Membrane</location>
        <topology evidence="1">Multi-pass membrane protein</topology>
    </subcellularLocation>
</comment>
<dbReference type="SFLD" id="SFLDS00003">
    <property type="entry name" value="Haloacid_Dehalogenase"/>
    <property type="match status" value="1"/>
</dbReference>
<evidence type="ECO:0000313" key="16">
    <source>
        <dbReference type="EMBL" id="KAJ8504454.1"/>
    </source>
</evidence>
<evidence type="ECO:0000256" key="13">
    <source>
        <dbReference type="RuleBase" id="RU362081"/>
    </source>
</evidence>
<dbReference type="InterPro" id="IPR044492">
    <property type="entry name" value="P_typ_ATPase_HD_dom"/>
</dbReference>
<dbReference type="SUPFAM" id="SSF55008">
    <property type="entry name" value="HMA, heavy metal-associated domain"/>
    <property type="match status" value="1"/>
</dbReference>
<evidence type="ECO:0000256" key="8">
    <source>
        <dbReference type="ARBA" id="ARBA00022967"/>
    </source>
</evidence>
<evidence type="ECO:0000256" key="12">
    <source>
        <dbReference type="ARBA" id="ARBA00049338"/>
    </source>
</evidence>
<dbReference type="Pfam" id="PF00702">
    <property type="entry name" value="Hydrolase"/>
    <property type="match status" value="1"/>
</dbReference>
<feature type="domain" description="HMA" evidence="15">
    <location>
        <begin position="46"/>
        <end position="112"/>
    </location>
</feature>
<keyword evidence="10 13" id="KW-0472">Membrane</keyword>
<dbReference type="Gene3D" id="3.40.1110.10">
    <property type="entry name" value="Calcium-transporting ATPase, cytoplasmic domain N"/>
    <property type="match status" value="1"/>
</dbReference>
<dbReference type="Gene3D" id="3.30.70.100">
    <property type="match status" value="1"/>
</dbReference>
<dbReference type="FunFam" id="3.30.70.100:FF:000022">
    <property type="entry name" value="Putative cadmium/zinc-transporting ATPase 3"/>
    <property type="match status" value="1"/>
</dbReference>
<dbReference type="Gene3D" id="3.40.50.1000">
    <property type="entry name" value="HAD superfamily/HAD-like"/>
    <property type="match status" value="1"/>
</dbReference>